<reference evidence="2 3" key="1">
    <citation type="submission" date="2017-03" db="EMBL/GenBank/DDBJ databases">
        <title>Genome sequencing of Shewanella japonica KCTC 22435.</title>
        <authorList>
            <person name="Kim K.M."/>
        </authorList>
    </citation>
    <scope>NUCLEOTIDE SEQUENCE [LARGE SCALE GENOMIC DNA]</scope>
    <source>
        <strain evidence="2 3">KCTC 22435</strain>
    </source>
</reference>
<dbReference type="RefSeq" id="WP_080915729.1">
    <property type="nucleotide sequence ID" value="NZ_CP020472.1"/>
</dbReference>
<accession>A0ABN4YGV3</accession>
<dbReference type="PROSITE" id="PS51257">
    <property type="entry name" value="PROKAR_LIPOPROTEIN"/>
    <property type="match status" value="1"/>
</dbReference>
<dbReference type="Proteomes" id="UP000191820">
    <property type="component" value="Chromosome"/>
</dbReference>
<evidence type="ECO:0000313" key="3">
    <source>
        <dbReference type="Proteomes" id="UP000191820"/>
    </source>
</evidence>
<proteinExistence type="predicted"/>
<feature type="transmembrane region" description="Helical" evidence="1">
    <location>
        <begin position="12"/>
        <end position="32"/>
    </location>
</feature>
<protein>
    <submittedName>
        <fullName evidence="2">Uncharacterized protein</fullName>
    </submittedName>
</protein>
<keyword evidence="3" id="KW-1185">Reference proteome</keyword>
<evidence type="ECO:0000313" key="2">
    <source>
        <dbReference type="EMBL" id="ARD22372.1"/>
    </source>
</evidence>
<gene>
    <name evidence="2" type="ORF">SJ2017_2074</name>
</gene>
<name>A0ABN4YGV3_9GAMM</name>
<keyword evidence="1" id="KW-0812">Transmembrane</keyword>
<keyword evidence="1" id="KW-0472">Membrane</keyword>
<keyword evidence="1" id="KW-1133">Transmembrane helix</keyword>
<dbReference type="EMBL" id="CP020472">
    <property type="protein sequence ID" value="ARD22372.1"/>
    <property type="molecule type" value="Genomic_DNA"/>
</dbReference>
<organism evidence="2 3">
    <name type="scientific">Shewanella japonica</name>
    <dbReference type="NCBI Taxonomy" id="93973"/>
    <lineage>
        <taxon>Bacteria</taxon>
        <taxon>Pseudomonadati</taxon>
        <taxon>Pseudomonadota</taxon>
        <taxon>Gammaproteobacteria</taxon>
        <taxon>Alteromonadales</taxon>
        <taxon>Shewanellaceae</taxon>
        <taxon>Shewanella</taxon>
    </lineage>
</organism>
<sequence>MTSNNRDDKQRLNAIIIIAMFITLLGCGSSTADNNEVNDPIVNNLIVPDSAPDPFHFTPTTNAPLASKHVSEVIHISGINTSVDVNVTGGVHYLYFEAIFCSIKTTETF</sequence>
<evidence type="ECO:0000256" key="1">
    <source>
        <dbReference type="SAM" id="Phobius"/>
    </source>
</evidence>